<dbReference type="EMBL" id="JAIWYP010000001">
    <property type="protein sequence ID" value="KAH3896639.1"/>
    <property type="molecule type" value="Genomic_DNA"/>
</dbReference>
<accession>A0A9D4S8K8</accession>
<protein>
    <recommendedName>
        <fullName evidence="3">Cadherin domain-containing protein</fullName>
    </recommendedName>
</protein>
<reference evidence="1" key="1">
    <citation type="journal article" date="2019" name="bioRxiv">
        <title>The Genome of the Zebra Mussel, Dreissena polymorpha: A Resource for Invasive Species Research.</title>
        <authorList>
            <person name="McCartney M.A."/>
            <person name="Auch B."/>
            <person name="Kono T."/>
            <person name="Mallez S."/>
            <person name="Zhang Y."/>
            <person name="Obille A."/>
            <person name="Becker A."/>
            <person name="Abrahante J.E."/>
            <person name="Garbe J."/>
            <person name="Badalamenti J.P."/>
            <person name="Herman A."/>
            <person name="Mangelson H."/>
            <person name="Liachko I."/>
            <person name="Sullivan S."/>
            <person name="Sone E.D."/>
            <person name="Koren S."/>
            <person name="Silverstein K.A.T."/>
            <person name="Beckman K.B."/>
            <person name="Gohl D.M."/>
        </authorList>
    </citation>
    <scope>NUCLEOTIDE SEQUENCE</scope>
    <source>
        <strain evidence="1">Duluth1</strain>
        <tissue evidence="1">Whole animal</tissue>
    </source>
</reference>
<name>A0A9D4S8K8_DREPO</name>
<evidence type="ECO:0000313" key="1">
    <source>
        <dbReference type="EMBL" id="KAH3896639.1"/>
    </source>
</evidence>
<organism evidence="1 2">
    <name type="scientific">Dreissena polymorpha</name>
    <name type="common">Zebra mussel</name>
    <name type="synonym">Mytilus polymorpha</name>
    <dbReference type="NCBI Taxonomy" id="45954"/>
    <lineage>
        <taxon>Eukaryota</taxon>
        <taxon>Metazoa</taxon>
        <taxon>Spiralia</taxon>
        <taxon>Lophotrochozoa</taxon>
        <taxon>Mollusca</taxon>
        <taxon>Bivalvia</taxon>
        <taxon>Autobranchia</taxon>
        <taxon>Heteroconchia</taxon>
        <taxon>Euheterodonta</taxon>
        <taxon>Imparidentia</taxon>
        <taxon>Neoheterodontei</taxon>
        <taxon>Myida</taxon>
        <taxon>Dreissenoidea</taxon>
        <taxon>Dreissenidae</taxon>
        <taxon>Dreissena</taxon>
    </lineage>
</organism>
<gene>
    <name evidence="1" type="ORF">DPMN_020817</name>
</gene>
<keyword evidence="2" id="KW-1185">Reference proteome</keyword>
<dbReference type="Proteomes" id="UP000828390">
    <property type="component" value="Unassembled WGS sequence"/>
</dbReference>
<reference evidence="1" key="2">
    <citation type="submission" date="2020-11" db="EMBL/GenBank/DDBJ databases">
        <authorList>
            <person name="McCartney M.A."/>
            <person name="Auch B."/>
            <person name="Kono T."/>
            <person name="Mallez S."/>
            <person name="Becker A."/>
            <person name="Gohl D.M."/>
            <person name="Silverstein K.A.T."/>
            <person name="Koren S."/>
            <person name="Bechman K.B."/>
            <person name="Herman A."/>
            <person name="Abrahante J.E."/>
            <person name="Garbe J."/>
        </authorList>
    </citation>
    <scope>NUCLEOTIDE SEQUENCE</scope>
    <source>
        <strain evidence="1">Duluth1</strain>
        <tissue evidence="1">Whole animal</tissue>
    </source>
</reference>
<proteinExistence type="predicted"/>
<sequence>MDSPPVFTALPATGSNIFDGLKHATETLHTFSVTDSDDTVTCSARAPENALFEVVAGVAPIPPYNLSATALAVGILPLEQSTVTPPNTQYLVFAHNPGVFDFERSSGAVNVEITCGDSVSTVKETLIVNIINTAPVITNPGGSSDVADPLSGPLTLKTLDYVTFDKSDATCSMTSADGGPFAVTGNQIVKTDGALNFETKATYNLDVTCTDGLLQTTDTYVVKVQNVGPKITSLPTASTLDEWQTAEKQLTTLTLSEDAADCVQTSPTYNEFNVKYEPATKVWVIYYVSVAVAGRSLSYDTNPFYNLHIQCSDAAGVKGAEKIFTVHINDNKAPTIDNISSKPNNICLIKDILAKILALFRYF</sequence>
<evidence type="ECO:0000313" key="2">
    <source>
        <dbReference type="Proteomes" id="UP000828390"/>
    </source>
</evidence>
<dbReference type="AlphaFoldDB" id="A0A9D4S8K8"/>
<comment type="caution">
    <text evidence="1">The sequence shown here is derived from an EMBL/GenBank/DDBJ whole genome shotgun (WGS) entry which is preliminary data.</text>
</comment>
<dbReference type="Gene3D" id="2.60.40.60">
    <property type="entry name" value="Cadherins"/>
    <property type="match status" value="1"/>
</dbReference>
<evidence type="ECO:0008006" key="3">
    <source>
        <dbReference type="Google" id="ProtNLM"/>
    </source>
</evidence>